<accession>A0ABD5V5F7</accession>
<dbReference type="AlphaFoldDB" id="A0ABD5V5F7"/>
<dbReference type="RefSeq" id="WP_340602650.1">
    <property type="nucleotide sequence ID" value="NZ_JBBMXV010000001.1"/>
</dbReference>
<proteinExistence type="predicted"/>
<comment type="caution">
    <text evidence="1">The sequence shown here is derived from an EMBL/GenBank/DDBJ whole genome shotgun (WGS) entry which is preliminary data.</text>
</comment>
<sequence>MRIREWQDILRDVTESGADPEGWRAIAGDRSGGLGEDLYLGHPNAGVYQLKTYAKNPFAVRGVGARVARRLDDEIGSYLPEEDEGRFAVRSAPEGEDAAKERAKRLEETIKAHADAPTTPDALFEDVMDAVESPAFGPMEYDSYGRPENLDRLAADFEETEELLNAELDELIGGDDVDRGFQ</sequence>
<gene>
    <name evidence="1" type="ORF">ACFQGH_02870</name>
</gene>
<name>A0ABD5V5F7_9EURY</name>
<dbReference type="Proteomes" id="UP001596312">
    <property type="component" value="Unassembled WGS sequence"/>
</dbReference>
<organism evidence="1 2">
    <name type="scientific">Halalkalicoccus tibetensis</name>
    <dbReference type="NCBI Taxonomy" id="175632"/>
    <lineage>
        <taxon>Archaea</taxon>
        <taxon>Methanobacteriati</taxon>
        <taxon>Methanobacteriota</taxon>
        <taxon>Stenosarchaea group</taxon>
        <taxon>Halobacteria</taxon>
        <taxon>Halobacteriales</taxon>
        <taxon>Halococcaceae</taxon>
        <taxon>Halalkalicoccus</taxon>
    </lineage>
</organism>
<evidence type="ECO:0000313" key="2">
    <source>
        <dbReference type="Proteomes" id="UP001596312"/>
    </source>
</evidence>
<reference evidence="1 2" key="1">
    <citation type="journal article" date="2019" name="Int. J. Syst. Evol. Microbiol.">
        <title>The Global Catalogue of Microorganisms (GCM) 10K type strain sequencing project: providing services to taxonomists for standard genome sequencing and annotation.</title>
        <authorList>
            <consortium name="The Broad Institute Genomics Platform"/>
            <consortium name="The Broad Institute Genome Sequencing Center for Infectious Disease"/>
            <person name="Wu L."/>
            <person name="Ma J."/>
        </authorList>
    </citation>
    <scope>NUCLEOTIDE SEQUENCE [LARGE SCALE GENOMIC DNA]</scope>
    <source>
        <strain evidence="1 2">CGMCC 1.3240</strain>
    </source>
</reference>
<keyword evidence="2" id="KW-1185">Reference proteome</keyword>
<dbReference type="EMBL" id="JBHSXQ010000001">
    <property type="protein sequence ID" value="MFC6904139.1"/>
    <property type="molecule type" value="Genomic_DNA"/>
</dbReference>
<evidence type="ECO:0000313" key="1">
    <source>
        <dbReference type="EMBL" id="MFC6904139.1"/>
    </source>
</evidence>
<protein>
    <submittedName>
        <fullName evidence="1">Uncharacterized protein</fullName>
    </submittedName>
</protein>